<protein>
    <submittedName>
        <fullName evidence="2">Uncharacterized protein</fullName>
    </submittedName>
</protein>
<reference evidence="2 3" key="1">
    <citation type="submission" date="2018-06" db="EMBL/GenBank/DDBJ databases">
        <title>Genomic Encyclopedia of Archaeal and Bacterial Type Strains, Phase II (KMG-II): from individual species to whole genera.</title>
        <authorList>
            <person name="Goeker M."/>
        </authorList>
    </citation>
    <scope>NUCLEOTIDE SEQUENCE [LARGE SCALE GENOMIC DNA]</scope>
    <source>
        <strain evidence="2 3">DSM 24525</strain>
    </source>
</reference>
<proteinExistence type="predicted"/>
<dbReference type="EMBL" id="QKYU01000007">
    <property type="protein sequence ID" value="PZW47075.1"/>
    <property type="molecule type" value="Genomic_DNA"/>
</dbReference>
<evidence type="ECO:0000256" key="1">
    <source>
        <dbReference type="SAM" id="SignalP"/>
    </source>
</evidence>
<dbReference type="Proteomes" id="UP000249688">
    <property type="component" value="Unassembled WGS sequence"/>
</dbReference>
<organism evidence="2 3">
    <name type="scientific">Humitalea rosea</name>
    <dbReference type="NCBI Taxonomy" id="990373"/>
    <lineage>
        <taxon>Bacteria</taxon>
        <taxon>Pseudomonadati</taxon>
        <taxon>Pseudomonadota</taxon>
        <taxon>Alphaproteobacteria</taxon>
        <taxon>Acetobacterales</taxon>
        <taxon>Roseomonadaceae</taxon>
        <taxon>Humitalea</taxon>
    </lineage>
</organism>
<name>A0A2W7IML2_9PROT</name>
<evidence type="ECO:0000313" key="2">
    <source>
        <dbReference type="EMBL" id="PZW47075.1"/>
    </source>
</evidence>
<keyword evidence="1" id="KW-0732">Signal</keyword>
<feature type="signal peptide" evidence="1">
    <location>
        <begin position="1"/>
        <end position="23"/>
    </location>
</feature>
<feature type="chain" id="PRO_5016060642" evidence="1">
    <location>
        <begin position="24"/>
        <end position="122"/>
    </location>
</feature>
<dbReference type="AlphaFoldDB" id="A0A2W7IML2"/>
<comment type="caution">
    <text evidence="2">The sequence shown here is derived from an EMBL/GenBank/DDBJ whole genome shotgun (WGS) entry which is preliminary data.</text>
</comment>
<dbReference type="RefSeq" id="WP_146422754.1">
    <property type="nucleotide sequence ID" value="NZ_QKYU01000007.1"/>
</dbReference>
<gene>
    <name evidence="2" type="ORF">C8P66_107113</name>
</gene>
<sequence>MPARTLFLAMAIAALPAGGKAQAPAQAQAQSGACVIKSRSETLVVMVCPPRADAVAWRSAGQAACAARNICNVWIWDDATKAPPLAPRTDAGLSRANSGAAVAIWVNDSASLVLLRRAAPAR</sequence>
<evidence type="ECO:0000313" key="3">
    <source>
        <dbReference type="Proteomes" id="UP000249688"/>
    </source>
</evidence>
<keyword evidence="3" id="KW-1185">Reference proteome</keyword>
<accession>A0A2W7IML2</accession>
<dbReference type="OrthoDB" id="7356789at2"/>